<reference evidence="1 2" key="1">
    <citation type="submission" date="2019-05" db="EMBL/GenBank/DDBJ databases">
        <title>Another draft genome of Portunus trituberculatus and its Hox gene families provides insights of decapod evolution.</title>
        <authorList>
            <person name="Jeong J.-H."/>
            <person name="Song I."/>
            <person name="Kim S."/>
            <person name="Choi T."/>
            <person name="Kim D."/>
            <person name="Ryu S."/>
            <person name="Kim W."/>
        </authorList>
    </citation>
    <scope>NUCLEOTIDE SEQUENCE [LARGE SCALE GENOMIC DNA]</scope>
    <source>
        <tissue evidence="1">Muscle</tissue>
    </source>
</reference>
<organism evidence="1 2">
    <name type="scientific">Portunus trituberculatus</name>
    <name type="common">Swimming crab</name>
    <name type="synonym">Neptunus trituberculatus</name>
    <dbReference type="NCBI Taxonomy" id="210409"/>
    <lineage>
        <taxon>Eukaryota</taxon>
        <taxon>Metazoa</taxon>
        <taxon>Ecdysozoa</taxon>
        <taxon>Arthropoda</taxon>
        <taxon>Crustacea</taxon>
        <taxon>Multicrustacea</taxon>
        <taxon>Malacostraca</taxon>
        <taxon>Eumalacostraca</taxon>
        <taxon>Eucarida</taxon>
        <taxon>Decapoda</taxon>
        <taxon>Pleocyemata</taxon>
        <taxon>Brachyura</taxon>
        <taxon>Eubrachyura</taxon>
        <taxon>Portunoidea</taxon>
        <taxon>Portunidae</taxon>
        <taxon>Portuninae</taxon>
        <taxon>Portunus</taxon>
    </lineage>
</organism>
<proteinExistence type="predicted"/>
<dbReference type="EMBL" id="VSRR010090476">
    <property type="protein sequence ID" value="MPC92208.1"/>
    <property type="molecule type" value="Genomic_DNA"/>
</dbReference>
<accession>A0A5B7JGW1</accession>
<name>A0A5B7JGW1_PORTR</name>
<evidence type="ECO:0000313" key="2">
    <source>
        <dbReference type="Proteomes" id="UP000324222"/>
    </source>
</evidence>
<sequence length="80" mass="8775">MAACSSHRLAACPLRRRGASLRRLQIIVLSPASHLLPHHTAAWVKLLRTPSRIPRQGRPPLRRAVSYRCSVALSSCISAA</sequence>
<evidence type="ECO:0000313" key="1">
    <source>
        <dbReference type="EMBL" id="MPC92208.1"/>
    </source>
</evidence>
<keyword evidence="2" id="KW-1185">Reference proteome</keyword>
<protein>
    <submittedName>
        <fullName evidence="1">Uncharacterized protein</fullName>
    </submittedName>
</protein>
<dbReference type="AlphaFoldDB" id="A0A5B7JGW1"/>
<dbReference type="Proteomes" id="UP000324222">
    <property type="component" value="Unassembled WGS sequence"/>
</dbReference>
<comment type="caution">
    <text evidence="1">The sequence shown here is derived from an EMBL/GenBank/DDBJ whole genome shotgun (WGS) entry which is preliminary data.</text>
</comment>
<gene>
    <name evidence="1" type="ORF">E2C01_087284</name>
</gene>